<dbReference type="InterPro" id="IPR022383">
    <property type="entry name" value="Lactate/malate_DH_C"/>
</dbReference>
<dbReference type="SUPFAM" id="SSF51735">
    <property type="entry name" value="NAD(P)-binding Rossmann-fold domains"/>
    <property type="match status" value="1"/>
</dbReference>
<feature type="binding site" evidence="9">
    <location>
        <position position="154"/>
    </location>
    <ligand>
        <name>substrate</name>
    </ligand>
</feature>
<feature type="binding site" evidence="10">
    <location>
        <position position="95"/>
    </location>
    <ligand>
        <name>NAD(+)</name>
        <dbReference type="ChEBI" id="CHEBI:57540"/>
    </ligand>
</feature>
<feature type="binding site" evidence="9">
    <location>
        <position position="82"/>
    </location>
    <ligand>
        <name>substrate</name>
    </ligand>
</feature>
<keyword evidence="16" id="KW-1185">Reference proteome</keyword>
<feature type="binding site" evidence="9">
    <location>
        <position position="88"/>
    </location>
    <ligand>
        <name>substrate</name>
    </ligand>
</feature>
<evidence type="ECO:0000259" key="14">
    <source>
        <dbReference type="Pfam" id="PF02866"/>
    </source>
</evidence>
<dbReference type="SUPFAM" id="SSF56327">
    <property type="entry name" value="LDH C-terminal domain-like"/>
    <property type="match status" value="1"/>
</dbReference>
<keyword evidence="5 11" id="KW-0560">Oxidoreductase</keyword>
<evidence type="ECO:0000259" key="13">
    <source>
        <dbReference type="Pfam" id="PF00056"/>
    </source>
</evidence>
<dbReference type="CDD" id="cd01337">
    <property type="entry name" value="MDH_glyoxysomal_mitochondrial"/>
    <property type="match status" value="1"/>
</dbReference>
<feature type="binding site" evidence="10">
    <location>
        <position position="233"/>
    </location>
    <ligand>
        <name>NAD(+)</name>
        <dbReference type="ChEBI" id="CHEBI:57540"/>
    </ligand>
</feature>
<dbReference type="InterPro" id="IPR001557">
    <property type="entry name" value="L-lactate/malate_DH"/>
</dbReference>
<evidence type="ECO:0000256" key="3">
    <source>
        <dbReference type="ARBA" id="ARBA00012995"/>
    </source>
</evidence>
<evidence type="ECO:0000256" key="12">
    <source>
        <dbReference type="RuleBase" id="RU003405"/>
    </source>
</evidence>
<dbReference type="PANTHER" id="PTHR11540">
    <property type="entry name" value="MALATE AND LACTATE DEHYDROGENASE"/>
    <property type="match status" value="1"/>
</dbReference>
<sequence length="334" mass="34568">MVKAVVLGAAGGIGQPLSLLLKTNPSITELSLYDIVNTPGVAADLSHIDTPAKVAGYLPPDDGLKKALTGADIVIIPAGVPRKPGMTRDDLFKINAGIVRDLAKGIAEAAPKAFVLVISNPVNSTVPIVAEVFKKAGVFDPKKIFGVTTLDVVRASTFVSEVLGDLSLAPKVTVPVVGGHSGVTIVPLLSQSSHPLPSGFSQESLDKLINRIQFGGDEVVKAKDGAGSATLSMAYAGAEFAYKIIRAAKGEKGIVAPTFVNLAADKEGGDALKKEIGRDLDYFSAPVELGTEGVAKINSLGKITEHEASLIKAAVPELATNIEKGVSFIESSKL</sequence>
<dbReference type="Pfam" id="PF02866">
    <property type="entry name" value="Ldh_1_C"/>
    <property type="match status" value="1"/>
</dbReference>
<dbReference type="EC" id="1.1.1.37" evidence="3 12"/>
<dbReference type="GO" id="GO:0030060">
    <property type="term" value="F:L-malate dehydrogenase (NAD+) activity"/>
    <property type="evidence" value="ECO:0007669"/>
    <property type="project" value="UniProtKB-EC"/>
</dbReference>
<dbReference type="NCBIfam" id="TIGR01772">
    <property type="entry name" value="MDH_euk_gproteo"/>
    <property type="match status" value="1"/>
</dbReference>
<feature type="active site" description="Proton acceptor" evidence="8">
    <location>
        <position position="180"/>
    </location>
</feature>
<dbReference type="Proteomes" id="UP000193067">
    <property type="component" value="Unassembled WGS sequence"/>
</dbReference>
<dbReference type="FunFam" id="3.90.110.10:FF:000001">
    <property type="entry name" value="Malate dehydrogenase"/>
    <property type="match status" value="1"/>
</dbReference>
<dbReference type="OrthoDB" id="4069699at2759"/>
<organism evidence="15 16">
    <name type="scientific">Trametes coccinea (strain BRFM310)</name>
    <name type="common">Pycnoporus coccineus</name>
    <dbReference type="NCBI Taxonomy" id="1353009"/>
    <lineage>
        <taxon>Eukaryota</taxon>
        <taxon>Fungi</taxon>
        <taxon>Dikarya</taxon>
        <taxon>Basidiomycota</taxon>
        <taxon>Agaricomycotina</taxon>
        <taxon>Agaricomycetes</taxon>
        <taxon>Polyporales</taxon>
        <taxon>Polyporaceae</taxon>
        <taxon>Trametes</taxon>
    </lineage>
</organism>
<evidence type="ECO:0000256" key="11">
    <source>
        <dbReference type="RuleBase" id="RU003369"/>
    </source>
</evidence>
<feature type="binding site" evidence="10">
    <location>
        <begin position="8"/>
        <end position="14"/>
    </location>
    <ligand>
        <name>NAD(+)</name>
        <dbReference type="ChEBI" id="CHEBI:57540"/>
    </ligand>
</feature>
<dbReference type="Gene3D" id="3.40.50.720">
    <property type="entry name" value="NAD(P)-binding Rossmann-like Domain"/>
    <property type="match status" value="1"/>
</dbReference>
<accession>A0A1Y2IQ46</accession>
<evidence type="ECO:0000256" key="6">
    <source>
        <dbReference type="ARBA" id="ARBA00023027"/>
    </source>
</evidence>
<evidence type="ECO:0000256" key="8">
    <source>
        <dbReference type="PIRSR" id="PIRSR000102-1"/>
    </source>
</evidence>
<feature type="domain" description="Lactate/malate dehydrogenase C-terminal" evidence="14">
    <location>
        <begin position="148"/>
        <end position="328"/>
    </location>
</feature>
<comment type="catalytic activity">
    <reaction evidence="7 12">
        <text>(S)-malate + NAD(+) = oxaloacetate + NADH + H(+)</text>
        <dbReference type="Rhea" id="RHEA:21432"/>
        <dbReference type="ChEBI" id="CHEBI:15378"/>
        <dbReference type="ChEBI" id="CHEBI:15589"/>
        <dbReference type="ChEBI" id="CHEBI:16452"/>
        <dbReference type="ChEBI" id="CHEBI:57540"/>
        <dbReference type="ChEBI" id="CHEBI:57945"/>
        <dbReference type="EC" id="1.1.1.37"/>
    </reaction>
</comment>
<comment type="subunit">
    <text evidence="2">Homodimer.</text>
</comment>
<feature type="binding site" evidence="9">
    <location>
        <position position="120"/>
    </location>
    <ligand>
        <name>substrate</name>
    </ligand>
</feature>
<dbReference type="PROSITE" id="PS00068">
    <property type="entry name" value="MDH"/>
    <property type="match status" value="1"/>
</dbReference>
<dbReference type="STRING" id="1353009.A0A1Y2IQ46"/>
<evidence type="ECO:0000256" key="7">
    <source>
        <dbReference type="ARBA" id="ARBA00048313"/>
    </source>
</evidence>
<dbReference type="Gene3D" id="3.90.110.10">
    <property type="entry name" value="Lactate dehydrogenase/glycoside hydrolase, family 4, C-terminal"/>
    <property type="match status" value="1"/>
</dbReference>
<evidence type="ECO:0000256" key="1">
    <source>
        <dbReference type="ARBA" id="ARBA00008824"/>
    </source>
</evidence>
<feature type="binding site" evidence="10">
    <location>
        <position position="34"/>
    </location>
    <ligand>
        <name>NAD(+)</name>
        <dbReference type="ChEBI" id="CHEBI:57540"/>
    </ligand>
</feature>
<feature type="domain" description="Lactate/malate dehydrogenase N-terminal" evidence="13">
    <location>
        <begin position="3"/>
        <end position="146"/>
    </location>
</feature>
<dbReference type="FunFam" id="3.40.50.720:FF:000013">
    <property type="entry name" value="Malate dehydrogenase"/>
    <property type="match status" value="1"/>
</dbReference>
<name>A0A1Y2IQ46_TRAC3</name>
<gene>
    <name evidence="15" type="ORF">PYCCODRAFT_1435037</name>
</gene>
<dbReference type="PIRSF" id="PIRSF000102">
    <property type="entry name" value="Lac_mal_DH"/>
    <property type="match status" value="1"/>
</dbReference>
<protein>
    <recommendedName>
        <fullName evidence="3 12">Malate dehydrogenase</fullName>
        <ecNumber evidence="3 12">1.1.1.37</ecNumber>
    </recommendedName>
</protein>
<evidence type="ECO:0000313" key="16">
    <source>
        <dbReference type="Proteomes" id="UP000193067"/>
    </source>
</evidence>
<evidence type="ECO:0000256" key="9">
    <source>
        <dbReference type="PIRSR" id="PIRSR000102-2"/>
    </source>
</evidence>
<evidence type="ECO:0000256" key="2">
    <source>
        <dbReference type="ARBA" id="ARBA00011738"/>
    </source>
</evidence>
<dbReference type="GO" id="GO:0005829">
    <property type="term" value="C:cytosol"/>
    <property type="evidence" value="ECO:0007669"/>
    <property type="project" value="TreeGrafter"/>
</dbReference>
<evidence type="ECO:0000256" key="10">
    <source>
        <dbReference type="PIRSR" id="PIRSR000102-3"/>
    </source>
</evidence>
<reference evidence="15 16" key="1">
    <citation type="journal article" date="2015" name="Biotechnol. Biofuels">
        <title>Enhanced degradation of softwood versus hardwood by the white-rot fungus Pycnoporus coccineus.</title>
        <authorList>
            <person name="Couturier M."/>
            <person name="Navarro D."/>
            <person name="Chevret D."/>
            <person name="Henrissat B."/>
            <person name="Piumi F."/>
            <person name="Ruiz-Duenas F.J."/>
            <person name="Martinez A.T."/>
            <person name="Grigoriev I.V."/>
            <person name="Riley R."/>
            <person name="Lipzen A."/>
            <person name="Berrin J.G."/>
            <person name="Master E.R."/>
            <person name="Rosso M.N."/>
        </authorList>
    </citation>
    <scope>NUCLEOTIDE SEQUENCE [LARGE SCALE GENOMIC DNA]</scope>
    <source>
        <strain evidence="15 16">BRFM310</strain>
    </source>
</reference>
<dbReference type="GO" id="GO:0006099">
    <property type="term" value="P:tricarboxylic acid cycle"/>
    <property type="evidence" value="ECO:0007669"/>
    <property type="project" value="UniProtKB-KW"/>
</dbReference>
<dbReference type="InterPro" id="IPR036291">
    <property type="entry name" value="NAD(P)-bd_dom_sf"/>
</dbReference>
<evidence type="ECO:0000256" key="5">
    <source>
        <dbReference type="ARBA" id="ARBA00023002"/>
    </source>
</evidence>
<dbReference type="PANTHER" id="PTHR11540:SF16">
    <property type="entry name" value="MALATE DEHYDROGENASE, MITOCHONDRIAL"/>
    <property type="match status" value="1"/>
</dbReference>
<proteinExistence type="inferred from homology"/>
<evidence type="ECO:0000256" key="4">
    <source>
        <dbReference type="ARBA" id="ARBA00022532"/>
    </source>
</evidence>
<evidence type="ECO:0000313" key="15">
    <source>
        <dbReference type="EMBL" id="OSD02754.1"/>
    </source>
</evidence>
<dbReference type="GO" id="GO:0006108">
    <property type="term" value="P:malate metabolic process"/>
    <property type="evidence" value="ECO:0007669"/>
    <property type="project" value="InterPro"/>
</dbReference>
<keyword evidence="6 10" id="KW-0520">NAD</keyword>
<dbReference type="EMBL" id="KZ084103">
    <property type="protein sequence ID" value="OSD02754.1"/>
    <property type="molecule type" value="Genomic_DNA"/>
</dbReference>
<dbReference type="InterPro" id="IPR015955">
    <property type="entry name" value="Lactate_DH/Glyco_Ohase_4_C"/>
</dbReference>
<feature type="binding site" evidence="10">
    <location>
        <begin position="118"/>
        <end position="120"/>
    </location>
    <ligand>
        <name>NAD(+)</name>
        <dbReference type="ChEBI" id="CHEBI:57540"/>
    </ligand>
</feature>
<dbReference type="InterPro" id="IPR001236">
    <property type="entry name" value="Lactate/malate_DH_N"/>
</dbReference>
<dbReference type="AlphaFoldDB" id="A0A1Y2IQ46"/>
<dbReference type="Pfam" id="PF00056">
    <property type="entry name" value="Ldh_1_N"/>
    <property type="match status" value="1"/>
</dbReference>
<comment type="similarity">
    <text evidence="1">Belongs to the LDH/MDH superfamily. MDH type 1 family.</text>
</comment>
<dbReference type="InterPro" id="IPR010097">
    <property type="entry name" value="Malate_DH_type1"/>
</dbReference>
<dbReference type="InterPro" id="IPR001252">
    <property type="entry name" value="Malate_DH_AS"/>
</dbReference>
<keyword evidence="4 12" id="KW-0816">Tricarboxylic acid cycle</keyword>